<evidence type="ECO:0000313" key="2">
    <source>
        <dbReference type="Proteomes" id="UP000250235"/>
    </source>
</evidence>
<protein>
    <submittedName>
        <fullName evidence="1">Uncharacterized protein</fullName>
    </submittedName>
</protein>
<sequence length="58" mass="5720">MLRGGGVIGARPCAVSGETMRGIARDVAAVRGLAPLRAKFRGGAATGGRHSGDAPAMS</sequence>
<dbReference type="Proteomes" id="UP000250235">
    <property type="component" value="Unassembled WGS sequence"/>
</dbReference>
<gene>
    <name evidence="1" type="ORF">F511_47607</name>
</gene>
<dbReference type="AlphaFoldDB" id="A0A2Z6ZWU8"/>
<dbReference type="EMBL" id="KV263425">
    <property type="protein sequence ID" value="KZT75368.1"/>
    <property type="molecule type" value="Genomic_DNA"/>
</dbReference>
<accession>A0A2Z6ZWU8</accession>
<evidence type="ECO:0000313" key="1">
    <source>
        <dbReference type="EMBL" id="KZT75368.1"/>
    </source>
</evidence>
<keyword evidence="2" id="KW-1185">Reference proteome</keyword>
<organism evidence="1 2">
    <name type="scientific">Dorcoceras hygrometricum</name>
    <dbReference type="NCBI Taxonomy" id="472368"/>
    <lineage>
        <taxon>Eukaryota</taxon>
        <taxon>Viridiplantae</taxon>
        <taxon>Streptophyta</taxon>
        <taxon>Embryophyta</taxon>
        <taxon>Tracheophyta</taxon>
        <taxon>Spermatophyta</taxon>
        <taxon>Magnoliopsida</taxon>
        <taxon>eudicotyledons</taxon>
        <taxon>Gunneridae</taxon>
        <taxon>Pentapetalae</taxon>
        <taxon>asterids</taxon>
        <taxon>lamiids</taxon>
        <taxon>Lamiales</taxon>
        <taxon>Gesneriaceae</taxon>
        <taxon>Didymocarpoideae</taxon>
        <taxon>Trichosporeae</taxon>
        <taxon>Loxocarpinae</taxon>
        <taxon>Dorcoceras</taxon>
    </lineage>
</organism>
<proteinExistence type="predicted"/>
<reference evidence="1 2" key="1">
    <citation type="journal article" date="2015" name="Proc. Natl. Acad. Sci. U.S.A.">
        <title>The resurrection genome of Boea hygrometrica: A blueprint for survival of dehydration.</title>
        <authorList>
            <person name="Xiao L."/>
            <person name="Yang G."/>
            <person name="Zhang L."/>
            <person name="Yang X."/>
            <person name="Zhao S."/>
            <person name="Ji Z."/>
            <person name="Zhou Q."/>
            <person name="Hu M."/>
            <person name="Wang Y."/>
            <person name="Chen M."/>
            <person name="Xu Y."/>
            <person name="Jin H."/>
            <person name="Xiao X."/>
            <person name="Hu G."/>
            <person name="Bao F."/>
            <person name="Hu Y."/>
            <person name="Wan P."/>
            <person name="Li L."/>
            <person name="Deng X."/>
            <person name="Kuang T."/>
            <person name="Xiang C."/>
            <person name="Zhu J.K."/>
            <person name="Oliver M.J."/>
            <person name="He Y."/>
        </authorList>
    </citation>
    <scope>NUCLEOTIDE SEQUENCE [LARGE SCALE GENOMIC DNA]</scope>
    <source>
        <strain evidence="2">cv. XS01</strain>
    </source>
</reference>
<name>A0A2Z6ZWU8_9LAMI</name>